<dbReference type="RefSeq" id="WP_175354622.1">
    <property type="nucleotide sequence ID" value="NZ_CP018845.1"/>
</dbReference>
<proteinExistence type="predicted"/>
<accession>A0ABX2LTF5</accession>
<evidence type="ECO:0000313" key="1">
    <source>
        <dbReference type="EMBL" id="NUU01714.1"/>
    </source>
</evidence>
<dbReference type="InterPro" id="IPR036249">
    <property type="entry name" value="Thioredoxin-like_sf"/>
</dbReference>
<organism evidence="1 2">
    <name type="scientific">Herbaspirillum robiniae</name>
    <dbReference type="NCBI Taxonomy" id="2014887"/>
    <lineage>
        <taxon>Bacteria</taxon>
        <taxon>Pseudomonadati</taxon>
        <taxon>Pseudomonadota</taxon>
        <taxon>Betaproteobacteria</taxon>
        <taxon>Burkholderiales</taxon>
        <taxon>Oxalobacteraceae</taxon>
        <taxon>Herbaspirillum</taxon>
    </lineage>
</organism>
<gene>
    <name evidence="1" type="ORF">HNO84_08890</name>
</gene>
<evidence type="ECO:0000313" key="2">
    <source>
        <dbReference type="Proteomes" id="UP000536746"/>
    </source>
</evidence>
<keyword evidence="2" id="KW-1185">Reference proteome</keyword>
<dbReference type="Proteomes" id="UP000536746">
    <property type="component" value="Unassembled WGS sequence"/>
</dbReference>
<comment type="caution">
    <text evidence="1">The sequence shown here is derived from an EMBL/GenBank/DDBJ whole genome shotgun (WGS) entry which is preliminary data.</text>
</comment>
<dbReference type="SUPFAM" id="SSF52833">
    <property type="entry name" value="Thioredoxin-like"/>
    <property type="match status" value="1"/>
</dbReference>
<name>A0ABX2LTF5_9BURK</name>
<dbReference type="EMBL" id="JABFMT010000007">
    <property type="protein sequence ID" value="NUU01714.1"/>
    <property type="molecule type" value="Genomic_DNA"/>
</dbReference>
<dbReference type="Gene3D" id="3.40.30.10">
    <property type="entry name" value="Glutaredoxin"/>
    <property type="match status" value="1"/>
</dbReference>
<protein>
    <submittedName>
        <fullName evidence="1">Ferredoxin</fullName>
    </submittedName>
</protein>
<sequence length="113" mass="12627">MRTHTRHVLMCVGPRCTENGVLAESMFAVLGEQIDARPELRVKRTRTHCMVACKAQAPVVVVYPEGVWYRCEDAGAIERVVVEHLEGGREVTDLIFHRLGSGDVNPEQEARDA</sequence>
<reference evidence="1 2" key="1">
    <citation type="journal article" date="2020" name="Front. Plant Sci.">
        <title>Isolation of Rhizosphere Bacteria That Improve Quality and Water Stress Tolerance in Greenhouse Ornamentals.</title>
        <authorList>
            <person name="Nordstedt N.P."/>
            <person name="Jones M.L."/>
        </authorList>
    </citation>
    <scope>NUCLEOTIDE SEQUENCE [LARGE SCALE GENOMIC DNA]</scope>
    <source>
        <strain evidence="1 2">C6C2</strain>
    </source>
</reference>
<dbReference type="CDD" id="cd02980">
    <property type="entry name" value="TRX_Fd_family"/>
    <property type="match status" value="1"/>
</dbReference>